<sequence length="163" mass="18101">MPQLHLPHHPPPPHSSADFSYDPLSYALNFHDDDDHHPMNFSTRLPTSPAPTRIQPTTTPFDHHNLPRTPPIPTSPDQEFVNPKIEAVTDDLRRGFEALSLNMKRTEEPPANLIIGSQTTNNTELSSSSSPRAASVRRSLDPDQDPMSPVGMSSNRNVLVQLC</sequence>
<proteinExistence type="predicted"/>
<evidence type="ECO:0000256" key="1">
    <source>
        <dbReference type="SAM" id="MobiDB-lite"/>
    </source>
</evidence>
<feature type="region of interest" description="Disordered" evidence="1">
    <location>
        <begin position="1"/>
        <end position="21"/>
    </location>
</feature>
<feature type="compositionally biased region" description="Polar residues" evidence="1">
    <location>
        <begin position="151"/>
        <end position="163"/>
    </location>
</feature>
<dbReference type="AlphaFoldDB" id="A0AAE1XQ26"/>
<dbReference type="EMBL" id="JACGWO010000011">
    <property type="protein sequence ID" value="KAK4415411.1"/>
    <property type="molecule type" value="Genomic_DNA"/>
</dbReference>
<organism evidence="2 3">
    <name type="scientific">Sesamum alatum</name>
    <dbReference type="NCBI Taxonomy" id="300844"/>
    <lineage>
        <taxon>Eukaryota</taxon>
        <taxon>Viridiplantae</taxon>
        <taxon>Streptophyta</taxon>
        <taxon>Embryophyta</taxon>
        <taxon>Tracheophyta</taxon>
        <taxon>Spermatophyta</taxon>
        <taxon>Magnoliopsida</taxon>
        <taxon>eudicotyledons</taxon>
        <taxon>Gunneridae</taxon>
        <taxon>Pentapetalae</taxon>
        <taxon>asterids</taxon>
        <taxon>lamiids</taxon>
        <taxon>Lamiales</taxon>
        <taxon>Pedaliaceae</taxon>
        <taxon>Sesamum</taxon>
    </lineage>
</organism>
<dbReference type="Proteomes" id="UP001293254">
    <property type="component" value="Unassembled WGS sequence"/>
</dbReference>
<gene>
    <name evidence="2" type="ORF">Salat_2648500</name>
</gene>
<name>A0AAE1XQ26_9LAMI</name>
<keyword evidence="3" id="KW-1185">Reference proteome</keyword>
<protein>
    <submittedName>
        <fullName evidence="2">Uncharacterized protein</fullName>
    </submittedName>
</protein>
<feature type="region of interest" description="Disordered" evidence="1">
    <location>
        <begin position="35"/>
        <end position="82"/>
    </location>
</feature>
<feature type="region of interest" description="Disordered" evidence="1">
    <location>
        <begin position="114"/>
        <end position="163"/>
    </location>
</feature>
<comment type="caution">
    <text evidence="2">The sequence shown here is derived from an EMBL/GenBank/DDBJ whole genome shotgun (WGS) entry which is preliminary data.</text>
</comment>
<reference evidence="2" key="1">
    <citation type="submission" date="2020-06" db="EMBL/GenBank/DDBJ databases">
        <authorList>
            <person name="Li T."/>
            <person name="Hu X."/>
            <person name="Zhang T."/>
            <person name="Song X."/>
            <person name="Zhang H."/>
            <person name="Dai N."/>
            <person name="Sheng W."/>
            <person name="Hou X."/>
            <person name="Wei L."/>
        </authorList>
    </citation>
    <scope>NUCLEOTIDE SEQUENCE</scope>
    <source>
        <strain evidence="2">3651</strain>
        <tissue evidence="2">Leaf</tissue>
    </source>
</reference>
<evidence type="ECO:0000313" key="2">
    <source>
        <dbReference type="EMBL" id="KAK4415411.1"/>
    </source>
</evidence>
<evidence type="ECO:0000313" key="3">
    <source>
        <dbReference type="Proteomes" id="UP001293254"/>
    </source>
</evidence>
<feature type="compositionally biased region" description="Polar residues" evidence="1">
    <location>
        <begin position="115"/>
        <end position="125"/>
    </location>
</feature>
<accession>A0AAE1XQ26</accession>
<feature type="compositionally biased region" description="Low complexity" evidence="1">
    <location>
        <begin position="126"/>
        <end position="137"/>
    </location>
</feature>
<reference evidence="2" key="2">
    <citation type="journal article" date="2024" name="Plant">
        <title>Genomic evolution and insights into agronomic trait innovations of Sesamum species.</title>
        <authorList>
            <person name="Miao H."/>
            <person name="Wang L."/>
            <person name="Qu L."/>
            <person name="Liu H."/>
            <person name="Sun Y."/>
            <person name="Le M."/>
            <person name="Wang Q."/>
            <person name="Wei S."/>
            <person name="Zheng Y."/>
            <person name="Lin W."/>
            <person name="Duan Y."/>
            <person name="Cao H."/>
            <person name="Xiong S."/>
            <person name="Wang X."/>
            <person name="Wei L."/>
            <person name="Li C."/>
            <person name="Ma Q."/>
            <person name="Ju M."/>
            <person name="Zhao R."/>
            <person name="Li G."/>
            <person name="Mu C."/>
            <person name="Tian Q."/>
            <person name="Mei H."/>
            <person name="Zhang T."/>
            <person name="Gao T."/>
            <person name="Zhang H."/>
        </authorList>
    </citation>
    <scope>NUCLEOTIDE SEQUENCE</scope>
    <source>
        <strain evidence="2">3651</strain>
    </source>
</reference>